<proteinExistence type="predicted"/>
<sequence length="400" mass="42391">MNQSIDKAALLREATPAAPIVQPLNAAPGPTEPPATAPAAGGPLRRLAIPVGGLLAVCGLIALAVIRWDAWQSSASVQATDNAVIRAELTRLSARVAGNVHRVLVQDFQLVRAGDVLVEIAPEDYEAQVAQAEAGVAVARAIRDNLHNQIALQRAAVTQSEAQAKATEAREQQTVLELQRQRALLASTFGTRQRFETATADHQAAQAAAQASLAAVEAQRRQIDVLEGQRVQRDAEVQAAAAALQTARLKLGYTRVVAPVDGVVGERQVQAGDYVTVGSNLIAVVPLPDVHVVANYKETQLTYVAPGQPVEVAVDMFPGTPLRGHVERLSPASGAQFALLPADNATGNFTKVVQRIPVRIAFEPGQELLARLRPGMSVVTRIHIGPIAEAARQEQADATR</sequence>
<gene>
    <name evidence="2" type="ORF">ACFSNC_24640</name>
</gene>
<dbReference type="RefSeq" id="WP_213351166.1">
    <property type="nucleotide sequence ID" value="NZ_JAHBGB010000003.1"/>
</dbReference>
<comment type="caution">
    <text evidence="2">The sequence shown here is derived from an EMBL/GenBank/DDBJ whole genome shotgun (WGS) entry which is preliminary data.</text>
</comment>
<protein>
    <submittedName>
        <fullName evidence="2">HlyD family secretion protein</fullName>
    </submittedName>
</protein>
<reference evidence="3" key="1">
    <citation type="journal article" date="2019" name="Int. J. Syst. Evol. Microbiol.">
        <title>The Global Catalogue of Microorganisms (GCM) 10K type strain sequencing project: providing services to taxonomists for standard genome sequencing and annotation.</title>
        <authorList>
            <consortium name="The Broad Institute Genomics Platform"/>
            <consortium name="The Broad Institute Genome Sequencing Center for Infectious Disease"/>
            <person name="Wu L."/>
            <person name="Ma J."/>
        </authorList>
    </citation>
    <scope>NUCLEOTIDE SEQUENCE [LARGE SCALE GENOMIC DNA]</scope>
    <source>
        <strain evidence="3">CCM 7435</strain>
    </source>
</reference>
<accession>A0ABW4Z4V7</accession>
<dbReference type="InterPro" id="IPR050739">
    <property type="entry name" value="MFP"/>
</dbReference>
<dbReference type="EMBL" id="JBHUHD010000004">
    <property type="protein sequence ID" value="MFD2143585.1"/>
    <property type="molecule type" value="Genomic_DNA"/>
</dbReference>
<dbReference type="Proteomes" id="UP001597299">
    <property type="component" value="Unassembled WGS sequence"/>
</dbReference>
<dbReference type="PANTHER" id="PTHR30386">
    <property type="entry name" value="MEMBRANE FUSION SUBUNIT OF EMRAB-TOLC MULTIDRUG EFFLUX PUMP"/>
    <property type="match status" value="1"/>
</dbReference>
<evidence type="ECO:0000313" key="2">
    <source>
        <dbReference type="EMBL" id="MFD2143585.1"/>
    </source>
</evidence>
<dbReference type="Pfam" id="PF25917">
    <property type="entry name" value="BSH_RND"/>
    <property type="match status" value="1"/>
</dbReference>
<dbReference type="InterPro" id="IPR058625">
    <property type="entry name" value="MdtA-like_BSH"/>
</dbReference>
<dbReference type="PANTHER" id="PTHR30386:SF24">
    <property type="entry name" value="MULTIDRUG RESISTANCE EFFLUX PUMP"/>
    <property type="match status" value="1"/>
</dbReference>
<keyword evidence="3" id="KW-1185">Reference proteome</keyword>
<feature type="domain" description="Multidrug resistance protein MdtA-like barrel-sandwich hybrid" evidence="1">
    <location>
        <begin position="92"/>
        <end position="285"/>
    </location>
</feature>
<dbReference type="SUPFAM" id="SSF111369">
    <property type="entry name" value="HlyD-like secretion proteins"/>
    <property type="match status" value="2"/>
</dbReference>
<dbReference type="Gene3D" id="2.40.50.100">
    <property type="match status" value="1"/>
</dbReference>
<name>A0ABW4Z4V7_9HYPH</name>
<organism evidence="2 3">
    <name type="scientific">Ancylobacter oerskovii</name>
    <dbReference type="NCBI Taxonomy" id="459519"/>
    <lineage>
        <taxon>Bacteria</taxon>
        <taxon>Pseudomonadati</taxon>
        <taxon>Pseudomonadota</taxon>
        <taxon>Alphaproteobacteria</taxon>
        <taxon>Hyphomicrobiales</taxon>
        <taxon>Xanthobacteraceae</taxon>
        <taxon>Ancylobacter</taxon>
    </lineage>
</organism>
<dbReference type="Gene3D" id="1.10.287.470">
    <property type="entry name" value="Helix hairpin bin"/>
    <property type="match status" value="1"/>
</dbReference>
<evidence type="ECO:0000259" key="1">
    <source>
        <dbReference type="Pfam" id="PF25917"/>
    </source>
</evidence>
<evidence type="ECO:0000313" key="3">
    <source>
        <dbReference type="Proteomes" id="UP001597299"/>
    </source>
</evidence>
<dbReference type="Gene3D" id="2.40.30.170">
    <property type="match status" value="1"/>
</dbReference>